<sequence length="281" mass="32404">RNKFLSSICFFVFSLLHFHSSYLSPPYSTSSVFLYIIHPSALTHHSCLWDFWCVPPRCPAIGQKRKEAIVRRFFPPRPLPLVHWKRTISSSLDDEEVFFLFFSTSSIPLRSPTLPCLVGALVRPTKQPRDRPKRKEEIVRRFFPPLPLPLVHWKRRISSSLDDEEGGGKGEPHIIHNTNTQHTFLPQHRNPNGLCTPIKQKQQQQQQATTRVGTRKKQQQQPTKAGDGKNEYNDVTFCVSSAKEQQNSSIYQATTLDNRKSGKPPERKATFHIVPRCNRQN</sequence>
<gene>
    <name evidence="3" type="ORF">BSAL_45395</name>
</gene>
<protein>
    <recommendedName>
        <fullName evidence="5">Membrane-associated protein</fullName>
    </recommendedName>
</protein>
<feature type="region of interest" description="Disordered" evidence="1">
    <location>
        <begin position="183"/>
        <end position="269"/>
    </location>
</feature>
<name>A0A0S4JTZ9_BODSA</name>
<organism evidence="3 4">
    <name type="scientific">Bodo saltans</name>
    <name type="common">Flagellated protozoan</name>
    <dbReference type="NCBI Taxonomy" id="75058"/>
    <lineage>
        <taxon>Eukaryota</taxon>
        <taxon>Discoba</taxon>
        <taxon>Euglenozoa</taxon>
        <taxon>Kinetoplastea</taxon>
        <taxon>Metakinetoplastina</taxon>
        <taxon>Eubodonida</taxon>
        <taxon>Bodonidae</taxon>
        <taxon>Bodo</taxon>
    </lineage>
</organism>
<reference evidence="4" key="1">
    <citation type="submission" date="2015-09" db="EMBL/GenBank/DDBJ databases">
        <authorList>
            <consortium name="Pathogen Informatics"/>
        </authorList>
    </citation>
    <scope>NUCLEOTIDE SEQUENCE [LARGE SCALE GENOMIC DNA]</scope>
    <source>
        <strain evidence="4">Lake Konstanz</strain>
    </source>
</reference>
<dbReference type="EMBL" id="CYKH01002202">
    <property type="protein sequence ID" value="CUG93868.1"/>
    <property type="molecule type" value="Genomic_DNA"/>
</dbReference>
<feature type="compositionally biased region" description="Basic and acidic residues" evidence="1">
    <location>
        <begin position="257"/>
        <end position="269"/>
    </location>
</feature>
<feature type="chain" id="PRO_5006622680" description="Membrane-associated protein" evidence="2">
    <location>
        <begin position="24"/>
        <end position="281"/>
    </location>
</feature>
<accession>A0A0S4JTZ9</accession>
<proteinExistence type="predicted"/>
<keyword evidence="2" id="KW-0732">Signal</keyword>
<evidence type="ECO:0008006" key="5">
    <source>
        <dbReference type="Google" id="ProtNLM"/>
    </source>
</evidence>
<dbReference type="VEuPathDB" id="TriTrypDB:BSAL_45395"/>
<evidence type="ECO:0000256" key="1">
    <source>
        <dbReference type="SAM" id="MobiDB-lite"/>
    </source>
</evidence>
<feature type="signal peptide" evidence="2">
    <location>
        <begin position="1"/>
        <end position="23"/>
    </location>
</feature>
<evidence type="ECO:0000256" key="2">
    <source>
        <dbReference type="SAM" id="SignalP"/>
    </source>
</evidence>
<feature type="non-terminal residue" evidence="3">
    <location>
        <position position="1"/>
    </location>
</feature>
<dbReference type="AlphaFoldDB" id="A0A0S4JTZ9"/>
<dbReference type="Proteomes" id="UP000051952">
    <property type="component" value="Unassembled WGS sequence"/>
</dbReference>
<feature type="compositionally biased region" description="Polar residues" evidence="1">
    <location>
        <begin position="238"/>
        <end position="256"/>
    </location>
</feature>
<evidence type="ECO:0000313" key="3">
    <source>
        <dbReference type="EMBL" id="CUG93868.1"/>
    </source>
</evidence>
<keyword evidence="4" id="KW-1185">Reference proteome</keyword>
<evidence type="ECO:0000313" key="4">
    <source>
        <dbReference type="Proteomes" id="UP000051952"/>
    </source>
</evidence>